<accession>A0A8D2BWS4</accession>
<dbReference type="Proteomes" id="UP000694725">
    <property type="component" value="Unplaced"/>
</dbReference>
<dbReference type="Ensembl" id="ENSSSCT00065003449.1">
    <property type="protein sequence ID" value="ENSSSCP00065001251.1"/>
    <property type="gene ID" value="ENSSSCG00065002696.1"/>
</dbReference>
<proteinExistence type="predicted"/>
<evidence type="ECO:0000313" key="1">
    <source>
        <dbReference type="Ensembl" id="ENSSSCP00065001251.1"/>
    </source>
</evidence>
<dbReference type="AlphaFoldDB" id="A0A8D2BWS4"/>
<protein>
    <submittedName>
        <fullName evidence="1">Uncharacterized protein</fullName>
    </submittedName>
</protein>
<name>A0A8D2BWS4_PIG</name>
<reference evidence="1" key="1">
    <citation type="submission" date="2025-08" db="UniProtKB">
        <authorList>
            <consortium name="Ensembl"/>
        </authorList>
    </citation>
    <scope>IDENTIFICATION</scope>
</reference>
<sequence>MAIINKSTNNKCWRGCGEKGTLLHCWECKLVQPLWKTAWRVIRKLNTELPYDLAISLLGIHPNQTLTQKDTCTEFPLWHSGNKSN</sequence>
<evidence type="ECO:0000313" key="2">
    <source>
        <dbReference type="Proteomes" id="UP000694725"/>
    </source>
</evidence>
<organism evidence="1 2">
    <name type="scientific">Sus scrofa</name>
    <name type="common">Pig</name>
    <dbReference type="NCBI Taxonomy" id="9823"/>
    <lineage>
        <taxon>Eukaryota</taxon>
        <taxon>Metazoa</taxon>
        <taxon>Chordata</taxon>
        <taxon>Craniata</taxon>
        <taxon>Vertebrata</taxon>
        <taxon>Euteleostomi</taxon>
        <taxon>Mammalia</taxon>
        <taxon>Eutheria</taxon>
        <taxon>Laurasiatheria</taxon>
        <taxon>Artiodactyla</taxon>
        <taxon>Suina</taxon>
        <taxon>Suidae</taxon>
        <taxon>Sus</taxon>
    </lineage>
</organism>